<sequence>MSRFFNTAGPTIIEDHYHIDPLQRVDWEEIQVLIQQKRYFVLHAPRQTGKTSSLLAMMKELNNSGRYACAYANIEGAQAARGDETQGIPAVCSAITRSISLHLNHPELALWYQTDGKALPAQDQLSSLLERWAQSSEKPTILLLDEVDALVGDTLISLLRQIRAGYAQRPSAFPQAIILCGVRDVRDYRMQQEGAEIITGGSAFNIKAASLRMGNFSYQECEALWLQHTEETGQLFDPAIFPELWADTQGQPWLVNALGHELTWHDRQARDRTYALTLEDYKAARQRLIYSRATHLDQLADKLREPRVHRVLSALLSSEEDLSISQIIADDQQYVEDLGIITTHPQVAISNRIYQEIIPRELSWIAQTRIPEQEQSWYINADHSLNTHKLLKAFQQFFREHSDSWSEGFDYKEAAPQLLMQAFLQRIINGGGRISREYGLGRKRTDLLIEWPLDKQQGFYGPMQRIVIELKILRGALDTTLSKGLEQTTDYAQQVGADEAHLVIFNRDAKVTWDERIWQHQEDYQGFPIATWGA</sequence>
<comment type="caution">
    <text evidence="1">The sequence shown here is derived from an EMBL/GenBank/DDBJ whole genome shotgun (WGS) entry which is preliminary data.</text>
</comment>
<dbReference type="SUPFAM" id="SSF52540">
    <property type="entry name" value="P-loop containing nucleoside triphosphate hydrolases"/>
    <property type="match status" value="1"/>
</dbReference>
<dbReference type="AlphaFoldDB" id="A0A5A9W8Y4"/>
<evidence type="ECO:0000313" key="2">
    <source>
        <dbReference type="Proteomes" id="UP000325302"/>
    </source>
</evidence>
<proteinExistence type="predicted"/>
<dbReference type="Gene3D" id="3.40.50.300">
    <property type="entry name" value="P-loop containing nucleotide triphosphate hydrolases"/>
    <property type="match status" value="1"/>
</dbReference>
<name>A0A5A9W8Y4_9GAMM</name>
<organism evidence="1 2">
    <name type="scientific">Nitrincola tapanii</name>
    <dbReference type="NCBI Taxonomy" id="1708751"/>
    <lineage>
        <taxon>Bacteria</taxon>
        <taxon>Pseudomonadati</taxon>
        <taxon>Pseudomonadota</taxon>
        <taxon>Gammaproteobacteria</taxon>
        <taxon>Oceanospirillales</taxon>
        <taxon>Oceanospirillaceae</taxon>
        <taxon>Nitrincola</taxon>
    </lineage>
</organism>
<dbReference type="Proteomes" id="UP000325302">
    <property type="component" value="Unassembled WGS sequence"/>
</dbReference>
<reference evidence="1 2" key="1">
    <citation type="submission" date="2019-03" db="EMBL/GenBank/DDBJ databases">
        <title>Nitrincola sp. nov. isolated from an Indian soda lake.</title>
        <authorList>
            <person name="Joshi A."/>
            <person name="Thite S.V."/>
            <person name="Joseph N."/>
            <person name="Dhotre D."/>
            <person name="Moorthy M."/>
            <person name="Shouche Y.S."/>
        </authorList>
    </citation>
    <scope>NUCLEOTIDE SEQUENCE [LARGE SCALE GENOMIC DNA]</scope>
    <source>
        <strain evidence="1 2">MEB193</strain>
    </source>
</reference>
<keyword evidence="2" id="KW-1185">Reference proteome</keyword>
<evidence type="ECO:0000313" key="1">
    <source>
        <dbReference type="EMBL" id="KAA0876598.1"/>
    </source>
</evidence>
<dbReference type="EMBL" id="SMRS01000001">
    <property type="protein sequence ID" value="KAA0876598.1"/>
    <property type="molecule type" value="Genomic_DNA"/>
</dbReference>
<keyword evidence="1" id="KW-0067">ATP-binding</keyword>
<accession>A0A5A9W8Y4</accession>
<dbReference type="GO" id="GO:0005524">
    <property type="term" value="F:ATP binding"/>
    <property type="evidence" value="ECO:0007669"/>
    <property type="project" value="UniProtKB-KW"/>
</dbReference>
<keyword evidence="1" id="KW-0547">Nucleotide-binding</keyword>
<protein>
    <submittedName>
        <fullName evidence="1">ATP-binding protein</fullName>
    </submittedName>
</protein>
<dbReference type="OrthoDB" id="6188550at2"/>
<gene>
    <name evidence="1" type="ORF">E1H14_02450</name>
</gene>
<dbReference type="RefSeq" id="WP_149389848.1">
    <property type="nucleotide sequence ID" value="NZ_SMRS01000001.1"/>
</dbReference>
<dbReference type="InterPro" id="IPR027417">
    <property type="entry name" value="P-loop_NTPase"/>
</dbReference>